<dbReference type="EMBL" id="LHUJ01000019">
    <property type="protein sequence ID" value="KOR49909.1"/>
    <property type="molecule type" value="Genomic_DNA"/>
</dbReference>
<gene>
    <name evidence="4" type="ORF">ADT25_01190</name>
    <name evidence="3" type="ORF">ADT25_02105</name>
    <name evidence="2" type="ORF">ADT25_07090</name>
</gene>
<dbReference type="Pfam" id="PF05598">
    <property type="entry name" value="DUF772"/>
    <property type="match status" value="1"/>
</dbReference>
<dbReference type="RefSeq" id="WP_195842836.1">
    <property type="nucleotide sequence ID" value="NZ_LHUJ01000019.1"/>
</dbReference>
<protein>
    <submittedName>
        <fullName evidence="2">Transposase</fullName>
    </submittedName>
</protein>
<dbReference type="PANTHER" id="PTHR35604:SF2">
    <property type="entry name" value="TRANSPOSASE INSH FOR INSERTION SEQUENCE ELEMENT IS5A-RELATED"/>
    <property type="match status" value="1"/>
</dbReference>
<accession>A0AAP0ZMD5</accession>
<reference evidence="2 5" key="2">
    <citation type="submission" date="2015-09" db="EMBL/GenBank/DDBJ databases">
        <title>Draft genome sequence of Xanthomonas oryzae pv. USA str. X11-5A.</title>
        <authorList>
            <person name="Knight B.M."/>
            <person name="Roberts D.P."/>
            <person name="Lin D."/>
            <person name="Hari K."/>
            <person name="Fletcher J."/>
            <person name="Melcher U."/>
            <person name="Blagden T."/>
            <person name="Winegar R.A."/>
        </authorList>
    </citation>
    <scope>NUCLEOTIDE SEQUENCE [LARGE SCALE GENOMIC DNA]</scope>
    <source>
        <strain evidence="2 5">X11-5A</strain>
    </source>
</reference>
<dbReference type="Proteomes" id="UP000036790">
    <property type="component" value="Unassembled WGS sequence"/>
</dbReference>
<dbReference type="InterPro" id="IPR008490">
    <property type="entry name" value="Transposase_InsH_N"/>
</dbReference>
<organism evidence="2 5">
    <name type="scientific">Xanthomonas oryzae</name>
    <dbReference type="NCBI Taxonomy" id="347"/>
    <lineage>
        <taxon>Bacteria</taxon>
        <taxon>Pseudomonadati</taxon>
        <taxon>Pseudomonadota</taxon>
        <taxon>Gammaproteobacteria</taxon>
        <taxon>Lysobacterales</taxon>
        <taxon>Lysobacteraceae</taxon>
        <taxon>Xanthomonas</taxon>
    </lineage>
</organism>
<proteinExistence type="predicted"/>
<feature type="non-terminal residue" evidence="2">
    <location>
        <position position="130"/>
    </location>
</feature>
<dbReference type="PANTHER" id="PTHR35604">
    <property type="entry name" value="TRANSPOSASE INSH FOR INSERTION SEQUENCE ELEMENT IS5A-RELATED"/>
    <property type="match status" value="1"/>
</dbReference>
<comment type="caution">
    <text evidence="2">The sequence shown here is derived from an EMBL/GenBank/DDBJ whole genome shotgun (WGS) entry which is preliminary data.</text>
</comment>
<dbReference type="EMBL" id="LHUJ01000142">
    <property type="protein sequence ID" value="KOR46078.1"/>
    <property type="molecule type" value="Genomic_DNA"/>
</dbReference>
<sequence length="130" mass="15338">MQLTFGDAEYNGKRKRTRREVFLAEMDQVVPWKDLLALIEPHYPKSGQPGRQPYRLEAMLRIHFLQQWYALSDPSAEEALYDTVSMRRFAKIGGLDEVPDETTILNFRHLLERHDLARKLFNRVNAHLSR</sequence>
<evidence type="ECO:0000313" key="4">
    <source>
        <dbReference type="EMBL" id="KOR49909.1"/>
    </source>
</evidence>
<dbReference type="AlphaFoldDB" id="A0AAP0ZMD5"/>
<reference evidence="2 5" key="1">
    <citation type="submission" date="2015-07" db="EMBL/GenBank/DDBJ databases">
        <authorList>
            <consortium name="Consortium for Microbial Forensics and Genomics (microFORGE)"/>
            <person name="Knight B.M."/>
            <person name="Roberts D.P."/>
            <person name="Lin D."/>
            <person name="Hari K."/>
            <person name="Fletcher J."/>
            <person name="Melcher U."/>
            <person name="Blagden T."/>
            <person name="Winegar R.A."/>
        </authorList>
    </citation>
    <scope>NUCLEOTIDE SEQUENCE [LARGE SCALE GENOMIC DNA]</scope>
    <source>
        <strain evidence="2 5">X11-5A</strain>
    </source>
</reference>
<name>A0AAP0ZMD5_9XANT</name>
<evidence type="ECO:0000259" key="1">
    <source>
        <dbReference type="Pfam" id="PF05598"/>
    </source>
</evidence>
<evidence type="ECO:0000313" key="2">
    <source>
        <dbReference type="EMBL" id="KOR46078.1"/>
    </source>
</evidence>
<feature type="domain" description="Transposase InsH N-terminal" evidence="1">
    <location>
        <begin position="16"/>
        <end position="109"/>
    </location>
</feature>
<evidence type="ECO:0000313" key="5">
    <source>
        <dbReference type="Proteomes" id="UP000036790"/>
    </source>
</evidence>
<dbReference type="EMBL" id="LHUJ01000035">
    <property type="protein sequence ID" value="KOR49122.1"/>
    <property type="molecule type" value="Genomic_DNA"/>
</dbReference>
<evidence type="ECO:0000313" key="3">
    <source>
        <dbReference type="EMBL" id="KOR49122.1"/>
    </source>
</evidence>